<protein>
    <submittedName>
        <fullName evidence="1">Predicted metal-dependent enzyme of the double-stranded beta helix superfamily</fullName>
    </submittedName>
</protein>
<dbReference type="EMBL" id="FOBS01000006">
    <property type="protein sequence ID" value="SEM19525.1"/>
    <property type="molecule type" value="Genomic_DNA"/>
</dbReference>
<accession>A0A1H7WEN1</accession>
<proteinExistence type="predicted"/>
<organism evidence="1 2">
    <name type="scientific">Syntrophus gentianae</name>
    <dbReference type="NCBI Taxonomy" id="43775"/>
    <lineage>
        <taxon>Bacteria</taxon>
        <taxon>Pseudomonadati</taxon>
        <taxon>Thermodesulfobacteriota</taxon>
        <taxon>Syntrophia</taxon>
        <taxon>Syntrophales</taxon>
        <taxon>Syntrophaceae</taxon>
        <taxon>Syntrophus</taxon>
    </lineage>
</organism>
<dbReference type="SUPFAM" id="SSF51182">
    <property type="entry name" value="RmlC-like cupins"/>
    <property type="match status" value="1"/>
</dbReference>
<name>A0A1H7WEN1_9BACT</name>
<gene>
    <name evidence="1" type="ORF">SAMN04489760_10690</name>
</gene>
<evidence type="ECO:0000313" key="1">
    <source>
        <dbReference type="EMBL" id="SEM19525.1"/>
    </source>
</evidence>
<keyword evidence="2" id="KW-1185">Reference proteome</keyword>
<evidence type="ECO:0000313" key="2">
    <source>
        <dbReference type="Proteomes" id="UP000198744"/>
    </source>
</evidence>
<dbReference type="AlphaFoldDB" id="A0A1H7WEN1"/>
<dbReference type="Proteomes" id="UP000198744">
    <property type="component" value="Unassembled WGS sequence"/>
</dbReference>
<dbReference type="CDD" id="cd10548">
    <property type="entry name" value="cupin_CDO"/>
    <property type="match status" value="1"/>
</dbReference>
<sequence length="248" mass="28331">MELNEFVESLTTLLREEPSTAEKIRRGRALLSRLTISVDWFRENMARLLLDQTWRANQRPSIWPNEVTIAWGADPEFSMLAYIWEPGRVDTVHDHGSWGVVATLSGTIDEIKYSRLDDGSREAFADLRPHSPTVLNPGDTTPILPLDAGIHRLGNLAQGYSITIHVYGKPVRRGYIRYFYPEEKRVTVVYPPPTHKAALAIRSLADIRAPWAEDLLKTALRENVPDFLKKECEEALSRRTEKTEPQQE</sequence>
<dbReference type="Gene3D" id="2.60.120.10">
    <property type="entry name" value="Jelly Rolls"/>
    <property type="match status" value="1"/>
</dbReference>
<dbReference type="RefSeq" id="WP_093882795.1">
    <property type="nucleotide sequence ID" value="NZ_FOBS01000006.1"/>
</dbReference>
<dbReference type="InterPro" id="IPR011051">
    <property type="entry name" value="RmlC_Cupin_sf"/>
</dbReference>
<dbReference type="OrthoDB" id="7059163at2"/>
<dbReference type="InterPro" id="IPR014710">
    <property type="entry name" value="RmlC-like_jellyroll"/>
</dbReference>
<dbReference type="STRING" id="43775.SAMN04489760_10690"/>
<reference evidence="1 2" key="1">
    <citation type="submission" date="2016-10" db="EMBL/GenBank/DDBJ databases">
        <authorList>
            <person name="de Groot N.N."/>
        </authorList>
    </citation>
    <scope>NUCLEOTIDE SEQUENCE [LARGE SCALE GENOMIC DNA]</scope>
    <source>
        <strain evidence="1 2">DSM 8423</strain>
    </source>
</reference>